<reference evidence="2 3" key="1">
    <citation type="journal article" date="2018" name="Sci. Rep.">
        <title>Comparative genomics provides insights into the lifestyle and reveals functional heterogeneity of dark septate endophytic fungi.</title>
        <authorList>
            <person name="Knapp D.G."/>
            <person name="Nemeth J.B."/>
            <person name="Barry K."/>
            <person name="Hainaut M."/>
            <person name="Henrissat B."/>
            <person name="Johnson J."/>
            <person name="Kuo A."/>
            <person name="Lim J.H.P."/>
            <person name="Lipzen A."/>
            <person name="Nolan M."/>
            <person name="Ohm R.A."/>
            <person name="Tamas L."/>
            <person name="Grigoriev I.V."/>
            <person name="Spatafora J.W."/>
            <person name="Nagy L.G."/>
            <person name="Kovacs G.M."/>
        </authorList>
    </citation>
    <scope>NUCLEOTIDE SEQUENCE [LARGE SCALE GENOMIC DNA]</scope>
    <source>
        <strain evidence="2 3">DSE2036</strain>
    </source>
</reference>
<proteinExistence type="predicted"/>
<gene>
    <name evidence="2" type="ORF">DM02DRAFT_654209</name>
</gene>
<feature type="signal peptide" evidence="1">
    <location>
        <begin position="1"/>
        <end position="20"/>
    </location>
</feature>
<dbReference type="AlphaFoldDB" id="A0A2V1DUG2"/>
<dbReference type="Proteomes" id="UP000244855">
    <property type="component" value="Unassembled WGS sequence"/>
</dbReference>
<keyword evidence="1" id="KW-0732">Signal</keyword>
<evidence type="ECO:0000256" key="1">
    <source>
        <dbReference type="SAM" id="SignalP"/>
    </source>
</evidence>
<evidence type="ECO:0000313" key="2">
    <source>
        <dbReference type="EMBL" id="PVI01729.1"/>
    </source>
</evidence>
<keyword evidence="3" id="KW-1185">Reference proteome</keyword>
<sequence>MQLSLTSLLAVALSATSVTAVLPCKVNGGVTYPDCDGRNIISCRSGVAVVVRTCPVGQKCNWAEGTPVCRNTS</sequence>
<organism evidence="2 3">
    <name type="scientific">Periconia macrospinosa</name>
    <dbReference type="NCBI Taxonomy" id="97972"/>
    <lineage>
        <taxon>Eukaryota</taxon>
        <taxon>Fungi</taxon>
        <taxon>Dikarya</taxon>
        <taxon>Ascomycota</taxon>
        <taxon>Pezizomycotina</taxon>
        <taxon>Dothideomycetes</taxon>
        <taxon>Pleosporomycetidae</taxon>
        <taxon>Pleosporales</taxon>
        <taxon>Massarineae</taxon>
        <taxon>Periconiaceae</taxon>
        <taxon>Periconia</taxon>
    </lineage>
</organism>
<protein>
    <recommendedName>
        <fullName evidence="4">Carbohydrate-binding module family 19 domain-containing protein</fullName>
    </recommendedName>
</protein>
<evidence type="ECO:0000313" key="3">
    <source>
        <dbReference type="Proteomes" id="UP000244855"/>
    </source>
</evidence>
<feature type="chain" id="PRO_5015955491" description="Carbohydrate-binding module family 19 domain-containing protein" evidence="1">
    <location>
        <begin position="21"/>
        <end position="73"/>
    </location>
</feature>
<evidence type="ECO:0008006" key="4">
    <source>
        <dbReference type="Google" id="ProtNLM"/>
    </source>
</evidence>
<dbReference type="EMBL" id="KZ805353">
    <property type="protein sequence ID" value="PVI01729.1"/>
    <property type="molecule type" value="Genomic_DNA"/>
</dbReference>
<accession>A0A2V1DUG2</accession>
<name>A0A2V1DUG2_9PLEO</name>